<evidence type="ECO:0000259" key="1">
    <source>
        <dbReference type="PROSITE" id="PS50937"/>
    </source>
</evidence>
<dbReference type="Proteomes" id="UP000034889">
    <property type="component" value="Unassembled WGS sequence"/>
</dbReference>
<dbReference type="Gene3D" id="1.10.1660.10">
    <property type="match status" value="1"/>
</dbReference>
<protein>
    <submittedName>
        <fullName evidence="2">Transcriptional regulator, MerR family</fullName>
    </submittedName>
</protein>
<feature type="domain" description="HTH merR-type" evidence="1">
    <location>
        <begin position="15"/>
        <end position="60"/>
    </location>
</feature>
<dbReference type="EMBL" id="LCJM01000017">
    <property type="protein sequence ID" value="KKT78733.1"/>
    <property type="molecule type" value="Genomic_DNA"/>
</dbReference>
<proteinExistence type="predicted"/>
<organism evidence="2 3">
    <name type="scientific">Candidatus Giovannonibacteria bacterium GW2011_GWC2_44_8</name>
    <dbReference type="NCBI Taxonomy" id="1618657"/>
    <lineage>
        <taxon>Bacteria</taxon>
        <taxon>Candidatus Giovannoniibacteriota</taxon>
    </lineage>
</organism>
<name>A0A0G1K5H9_9BACT</name>
<evidence type="ECO:0000313" key="2">
    <source>
        <dbReference type="EMBL" id="KKT78733.1"/>
    </source>
</evidence>
<dbReference type="SUPFAM" id="SSF46955">
    <property type="entry name" value="Putative DNA-binding domain"/>
    <property type="match status" value="1"/>
</dbReference>
<gene>
    <name evidence="2" type="ORF">UW74_C0017G0002</name>
</gene>
<dbReference type="Pfam" id="PF00376">
    <property type="entry name" value="MerR"/>
    <property type="match status" value="1"/>
</dbReference>
<evidence type="ECO:0000313" key="3">
    <source>
        <dbReference type="Proteomes" id="UP000034889"/>
    </source>
</evidence>
<dbReference type="GO" id="GO:0006355">
    <property type="term" value="P:regulation of DNA-templated transcription"/>
    <property type="evidence" value="ECO:0007669"/>
    <property type="project" value="InterPro"/>
</dbReference>
<dbReference type="PROSITE" id="PS50937">
    <property type="entry name" value="HTH_MERR_2"/>
    <property type="match status" value="1"/>
</dbReference>
<reference evidence="2 3" key="1">
    <citation type="journal article" date="2015" name="Nature">
        <title>rRNA introns, odd ribosomes, and small enigmatic genomes across a large radiation of phyla.</title>
        <authorList>
            <person name="Brown C.T."/>
            <person name="Hug L.A."/>
            <person name="Thomas B.C."/>
            <person name="Sharon I."/>
            <person name="Castelle C.J."/>
            <person name="Singh A."/>
            <person name="Wilkins M.J."/>
            <person name="Williams K.H."/>
            <person name="Banfield J.F."/>
        </authorList>
    </citation>
    <scope>NUCLEOTIDE SEQUENCE [LARGE SCALE GENOMIC DNA]</scope>
</reference>
<dbReference type="InterPro" id="IPR000551">
    <property type="entry name" value="MerR-type_HTH_dom"/>
</dbReference>
<dbReference type="InterPro" id="IPR009061">
    <property type="entry name" value="DNA-bd_dom_put_sf"/>
</dbReference>
<dbReference type="AlphaFoldDB" id="A0A0G1K5H9"/>
<accession>A0A0G1K5H9</accession>
<comment type="caution">
    <text evidence="2">The sequence shown here is derived from an EMBL/GenBank/DDBJ whole genome shotgun (WGS) entry which is preliminary data.</text>
</comment>
<sequence>MRIEKDMADNDPSKFITIKVAAEMLGVSPLTLRNWDKRKKLTAYRHPINNYRVYKLVDIQNFLTGIENTNKPRKIRIDFLNDDPTGDDEELKI</sequence>
<dbReference type="GO" id="GO:0003677">
    <property type="term" value="F:DNA binding"/>
    <property type="evidence" value="ECO:0007669"/>
    <property type="project" value="InterPro"/>
</dbReference>